<feature type="transmembrane region" description="Helical" evidence="5">
    <location>
        <begin position="44"/>
        <end position="62"/>
    </location>
</feature>
<dbReference type="GO" id="GO:0016020">
    <property type="term" value="C:membrane"/>
    <property type="evidence" value="ECO:0007669"/>
    <property type="project" value="UniProtKB-SubCell"/>
</dbReference>
<feature type="transmembrane region" description="Helical" evidence="5">
    <location>
        <begin position="173"/>
        <end position="191"/>
    </location>
</feature>
<accession>A0A1M5FRU0</accession>
<dbReference type="InterPro" id="IPR051533">
    <property type="entry name" value="WaaL-like"/>
</dbReference>
<feature type="transmembrane region" description="Helical" evidence="5">
    <location>
        <begin position="220"/>
        <end position="237"/>
    </location>
</feature>
<dbReference type="Pfam" id="PF04932">
    <property type="entry name" value="Wzy_C"/>
    <property type="match status" value="1"/>
</dbReference>
<evidence type="ECO:0000259" key="6">
    <source>
        <dbReference type="Pfam" id="PF04932"/>
    </source>
</evidence>
<feature type="transmembrane region" description="Helical" evidence="5">
    <location>
        <begin position="74"/>
        <end position="95"/>
    </location>
</feature>
<dbReference type="OrthoDB" id="8576060at2"/>
<dbReference type="InterPro" id="IPR007016">
    <property type="entry name" value="O-antigen_ligase-rel_domated"/>
</dbReference>
<evidence type="ECO:0000256" key="3">
    <source>
        <dbReference type="ARBA" id="ARBA00022989"/>
    </source>
</evidence>
<feature type="transmembrane region" description="Helical" evidence="5">
    <location>
        <begin position="107"/>
        <end position="122"/>
    </location>
</feature>
<evidence type="ECO:0000256" key="4">
    <source>
        <dbReference type="ARBA" id="ARBA00023136"/>
    </source>
</evidence>
<dbReference type="Proteomes" id="UP000184517">
    <property type="component" value="Unassembled WGS sequence"/>
</dbReference>
<evidence type="ECO:0000256" key="2">
    <source>
        <dbReference type="ARBA" id="ARBA00022692"/>
    </source>
</evidence>
<dbReference type="GO" id="GO:0016874">
    <property type="term" value="F:ligase activity"/>
    <property type="evidence" value="ECO:0007669"/>
    <property type="project" value="UniProtKB-KW"/>
</dbReference>
<feature type="transmembrane region" description="Helical" evidence="5">
    <location>
        <begin position="129"/>
        <end position="146"/>
    </location>
</feature>
<dbReference type="STRING" id="1122206.SAMN02745753_02947"/>
<dbReference type="PANTHER" id="PTHR37422">
    <property type="entry name" value="TEICHURONIC ACID BIOSYNTHESIS PROTEIN TUAE"/>
    <property type="match status" value="1"/>
</dbReference>
<comment type="subcellular location">
    <subcellularLocation>
        <location evidence="1">Membrane</location>
        <topology evidence="1">Multi-pass membrane protein</topology>
    </subcellularLocation>
</comment>
<keyword evidence="7" id="KW-0436">Ligase</keyword>
<proteinExistence type="predicted"/>
<sequence>MTSVSTSLANAFKRRTPAEQPTWLILLGIFSIALYAFTRTGFSEIAGVASAIATLTGFWGLFKYGKVVNSHILFRFVWVAIIIQLISWGLSQYVTPEWAESSPKLDKLTRWFVFIPLAWWVAQRKNAIWLIWGSAALGILVSPWVTGEGIPEIIRGLDGERVFFGLRQAQHTSLFFGIILIGFLCFTRTLLTKSKWLAIPLFLAIAYCILIIYINSSRQAWLALLITAFFMTSYFTIKRFNRATGKQKFVTLSLFLAGMLGLSIAITSNDTIVNRVMEEKEALGAIATLDFDDVPYSSFGIRLHSWVAATDFIKAKPIFGWGSNGRSLVMKKTEWLPDDIRKDFGHLHNIYIEMLVNFGIVGLAFYISIWVVMAKSLFKQIRVGKIEKQVGYFFMSFLCFWSIMNCFEAYQNFWTGVFYFTIFMTGIQAKIWRAKYNFKS</sequence>
<evidence type="ECO:0000256" key="1">
    <source>
        <dbReference type="ARBA" id="ARBA00004141"/>
    </source>
</evidence>
<feature type="transmembrane region" description="Helical" evidence="5">
    <location>
        <begin position="390"/>
        <end position="407"/>
    </location>
</feature>
<evidence type="ECO:0000313" key="8">
    <source>
        <dbReference type="Proteomes" id="UP000184517"/>
    </source>
</evidence>
<dbReference type="RefSeq" id="WP_072840433.1">
    <property type="nucleotide sequence ID" value="NZ_FQVF01000013.1"/>
</dbReference>
<protein>
    <submittedName>
        <fullName evidence="7">O-antigen ligase</fullName>
    </submittedName>
</protein>
<organism evidence="7 8">
    <name type="scientific">Marinomonas polaris DSM 16579</name>
    <dbReference type="NCBI Taxonomy" id="1122206"/>
    <lineage>
        <taxon>Bacteria</taxon>
        <taxon>Pseudomonadati</taxon>
        <taxon>Pseudomonadota</taxon>
        <taxon>Gammaproteobacteria</taxon>
        <taxon>Oceanospirillales</taxon>
        <taxon>Oceanospirillaceae</taxon>
        <taxon>Marinomonas</taxon>
    </lineage>
</organism>
<feature type="transmembrane region" description="Helical" evidence="5">
    <location>
        <begin position="249"/>
        <end position="267"/>
    </location>
</feature>
<keyword evidence="3 5" id="KW-1133">Transmembrane helix</keyword>
<name>A0A1M5FRU0_9GAMM</name>
<keyword evidence="8" id="KW-1185">Reference proteome</keyword>
<dbReference type="PANTHER" id="PTHR37422:SF13">
    <property type="entry name" value="LIPOPOLYSACCHARIDE BIOSYNTHESIS PROTEIN PA4999-RELATED"/>
    <property type="match status" value="1"/>
</dbReference>
<keyword evidence="4 5" id="KW-0472">Membrane</keyword>
<feature type="transmembrane region" description="Helical" evidence="5">
    <location>
        <begin position="196"/>
        <end position="214"/>
    </location>
</feature>
<gene>
    <name evidence="7" type="ORF">SAMN02745753_02947</name>
</gene>
<keyword evidence="2 5" id="KW-0812">Transmembrane</keyword>
<dbReference type="EMBL" id="FQVF01000013">
    <property type="protein sequence ID" value="SHF94139.1"/>
    <property type="molecule type" value="Genomic_DNA"/>
</dbReference>
<feature type="transmembrane region" description="Helical" evidence="5">
    <location>
        <begin position="21"/>
        <end position="38"/>
    </location>
</feature>
<reference evidence="8" key="1">
    <citation type="submission" date="2016-11" db="EMBL/GenBank/DDBJ databases">
        <authorList>
            <person name="Varghese N."/>
            <person name="Submissions S."/>
        </authorList>
    </citation>
    <scope>NUCLEOTIDE SEQUENCE [LARGE SCALE GENOMIC DNA]</scope>
    <source>
        <strain evidence="8">DSM 16579</strain>
    </source>
</reference>
<evidence type="ECO:0000256" key="5">
    <source>
        <dbReference type="SAM" id="Phobius"/>
    </source>
</evidence>
<dbReference type="AlphaFoldDB" id="A0A1M5FRU0"/>
<feature type="domain" description="O-antigen ligase-related" evidence="6">
    <location>
        <begin position="204"/>
        <end position="367"/>
    </location>
</feature>
<feature type="transmembrane region" description="Helical" evidence="5">
    <location>
        <begin position="354"/>
        <end position="378"/>
    </location>
</feature>
<evidence type="ECO:0000313" key="7">
    <source>
        <dbReference type="EMBL" id="SHF94139.1"/>
    </source>
</evidence>